<dbReference type="SUPFAM" id="SSF57667">
    <property type="entry name" value="beta-beta-alpha zinc fingers"/>
    <property type="match status" value="3"/>
</dbReference>
<sequence>MNCVGDLTRQMKMPKLQSFRVFLNERLTVAAVEIFGAVEKTVREYHEEIERLRRLLQITPAITLRKIDSQQFSLTVSEEEVPPEQQHSEQEWSPSLGEEDPEPKQIKQEKEELRTSQEEEQLQAFFHTKDSIFSPPCVKSECDQEAWSMTLPQTQTVENRESDSRPVDLKPFDTVTHLKGLEIPFTPPNNLNNAFSYNLSINRHPVRPGSSPTLHPNPLTGEHCSKPSTCNLFNESIYTGENPLGCADSGRSFSLKQHLIVHKLTHTREKPFSCGDCGKRFNRKGNLTTHKLTHTGEKPFSCDDCGKSFRVKRNLTVHKLTHTGEKPFSCGDCGKRFSLKQNLSIHKLTHTGEKPFSCGECGKSFSQKGNLTAHKRTHTGEKPFICGECGKGFMKKRYLTTHELTHTGVTQISNPLTL</sequence>
<dbReference type="Pfam" id="PF00096">
    <property type="entry name" value="zf-C2H2"/>
    <property type="match status" value="5"/>
</dbReference>
<protein>
    <recommendedName>
        <fullName evidence="13">C2H2-type domain-containing protein</fullName>
    </recommendedName>
</protein>
<dbReference type="GO" id="GO:0008270">
    <property type="term" value="F:zinc ion binding"/>
    <property type="evidence" value="ECO:0007669"/>
    <property type="project" value="UniProtKB-KW"/>
</dbReference>
<dbReference type="GeneTree" id="ENSGT01150000286958"/>
<dbReference type="FunFam" id="3.30.160.60:FF:000508">
    <property type="entry name" value="Myeloid zinc finger 1"/>
    <property type="match status" value="1"/>
</dbReference>
<comment type="similarity">
    <text evidence="2">Belongs to the krueppel C2H2-type zinc-finger protein family.</text>
</comment>
<dbReference type="SMART" id="SM00355">
    <property type="entry name" value="ZnF_C2H2"/>
    <property type="match status" value="5"/>
</dbReference>
<feature type="domain" description="C2H2-type" evidence="13">
    <location>
        <begin position="244"/>
        <end position="271"/>
    </location>
</feature>
<keyword evidence="8" id="KW-0238">DNA-binding</keyword>
<keyword evidence="6" id="KW-0862">Zinc</keyword>
<evidence type="ECO:0000313" key="14">
    <source>
        <dbReference type="Ensembl" id="ENSELUP00000096820.1"/>
    </source>
</evidence>
<evidence type="ECO:0000256" key="7">
    <source>
        <dbReference type="ARBA" id="ARBA00023015"/>
    </source>
</evidence>
<accession>A0AAY5L8J3</accession>
<keyword evidence="7" id="KW-0805">Transcription regulation</keyword>
<evidence type="ECO:0000256" key="1">
    <source>
        <dbReference type="ARBA" id="ARBA00004123"/>
    </source>
</evidence>
<evidence type="ECO:0000259" key="13">
    <source>
        <dbReference type="PROSITE" id="PS50157"/>
    </source>
</evidence>
<keyword evidence="9" id="KW-0804">Transcription</keyword>
<dbReference type="GO" id="GO:0000978">
    <property type="term" value="F:RNA polymerase II cis-regulatory region sequence-specific DNA binding"/>
    <property type="evidence" value="ECO:0007669"/>
    <property type="project" value="TreeGrafter"/>
</dbReference>
<keyword evidence="15" id="KW-1185">Reference proteome</keyword>
<dbReference type="FunFam" id="3.30.160.60:FF:002343">
    <property type="entry name" value="Zinc finger protein 33A"/>
    <property type="match status" value="2"/>
</dbReference>
<dbReference type="FunFam" id="3.30.160.60:FF:002716">
    <property type="entry name" value="Zinc finger protein 212"/>
    <property type="match status" value="1"/>
</dbReference>
<dbReference type="PANTHER" id="PTHR23226">
    <property type="entry name" value="ZINC FINGER AND SCAN DOMAIN-CONTAINING"/>
    <property type="match status" value="1"/>
</dbReference>
<evidence type="ECO:0000256" key="5">
    <source>
        <dbReference type="ARBA" id="ARBA00022771"/>
    </source>
</evidence>
<dbReference type="InterPro" id="IPR036236">
    <property type="entry name" value="Znf_C2H2_sf"/>
</dbReference>
<evidence type="ECO:0000256" key="6">
    <source>
        <dbReference type="ARBA" id="ARBA00022833"/>
    </source>
</evidence>
<dbReference type="GO" id="GO:0042802">
    <property type="term" value="F:identical protein binding"/>
    <property type="evidence" value="ECO:0007669"/>
    <property type="project" value="UniProtKB-ARBA"/>
</dbReference>
<name>A0AAY5L8J3_ESOLU</name>
<reference evidence="14" key="3">
    <citation type="submission" date="2025-09" db="UniProtKB">
        <authorList>
            <consortium name="Ensembl"/>
        </authorList>
    </citation>
    <scope>IDENTIFICATION</scope>
</reference>
<evidence type="ECO:0000256" key="2">
    <source>
        <dbReference type="ARBA" id="ARBA00006991"/>
    </source>
</evidence>
<keyword evidence="4" id="KW-0677">Repeat</keyword>
<dbReference type="Gene3D" id="3.30.160.60">
    <property type="entry name" value="Classic Zinc Finger"/>
    <property type="match status" value="6"/>
</dbReference>
<organism evidence="14 15">
    <name type="scientific">Esox lucius</name>
    <name type="common">Northern pike</name>
    <dbReference type="NCBI Taxonomy" id="8010"/>
    <lineage>
        <taxon>Eukaryota</taxon>
        <taxon>Metazoa</taxon>
        <taxon>Chordata</taxon>
        <taxon>Craniata</taxon>
        <taxon>Vertebrata</taxon>
        <taxon>Euteleostomi</taxon>
        <taxon>Actinopterygii</taxon>
        <taxon>Neopterygii</taxon>
        <taxon>Teleostei</taxon>
        <taxon>Protacanthopterygii</taxon>
        <taxon>Esociformes</taxon>
        <taxon>Esocidae</taxon>
        <taxon>Esox</taxon>
    </lineage>
</organism>
<evidence type="ECO:0000256" key="12">
    <source>
        <dbReference type="SAM" id="MobiDB-lite"/>
    </source>
</evidence>
<dbReference type="PROSITE" id="PS00028">
    <property type="entry name" value="ZINC_FINGER_C2H2_1"/>
    <property type="match status" value="5"/>
</dbReference>
<keyword evidence="5 11" id="KW-0863">Zinc-finger</keyword>
<evidence type="ECO:0000313" key="15">
    <source>
        <dbReference type="Proteomes" id="UP000265140"/>
    </source>
</evidence>
<keyword evidence="3" id="KW-0479">Metal-binding</keyword>
<comment type="subcellular location">
    <subcellularLocation>
        <location evidence="1">Nucleus</location>
    </subcellularLocation>
</comment>
<dbReference type="Ensembl" id="ENSELUT00000096056.1">
    <property type="protein sequence ID" value="ENSELUP00000096820.1"/>
    <property type="gene ID" value="ENSELUG00000042346.1"/>
</dbReference>
<dbReference type="AlphaFoldDB" id="A0AAY5L8J3"/>
<dbReference type="GO" id="GO:0000981">
    <property type="term" value="F:DNA-binding transcription factor activity, RNA polymerase II-specific"/>
    <property type="evidence" value="ECO:0007669"/>
    <property type="project" value="TreeGrafter"/>
</dbReference>
<dbReference type="FunFam" id="3.30.160.60:FF:000290">
    <property type="entry name" value="Zinc finger protein 697 isoform X1"/>
    <property type="match status" value="1"/>
</dbReference>
<dbReference type="PROSITE" id="PS50157">
    <property type="entry name" value="ZINC_FINGER_C2H2_2"/>
    <property type="match status" value="6"/>
</dbReference>
<evidence type="ECO:0000256" key="4">
    <source>
        <dbReference type="ARBA" id="ARBA00022737"/>
    </source>
</evidence>
<feature type="compositionally biased region" description="Basic and acidic residues" evidence="12">
    <location>
        <begin position="102"/>
        <end position="117"/>
    </location>
</feature>
<feature type="domain" description="C2H2-type" evidence="13">
    <location>
        <begin position="384"/>
        <end position="411"/>
    </location>
</feature>
<evidence type="ECO:0000256" key="9">
    <source>
        <dbReference type="ARBA" id="ARBA00023163"/>
    </source>
</evidence>
<dbReference type="PANTHER" id="PTHR23226:SF416">
    <property type="entry name" value="FI01424P"/>
    <property type="match status" value="1"/>
</dbReference>
<reference evidence="14" key="2">
    <citation type="submission" date="2025-08" db="UniProtKB">
        <authorList>
            <consortium name="Ensembl"/>
        </authorList>
    </citation>
    <scope>IDENTIFICATION</scope>
</reference>
<dbReference type="GO" id="GO:0005634">
    <property type="term" value="C:nucleus"/>
    <property type="evidence" value="ECO:0007669"/>
    <property type="project" value="UniProtKB-SubCell"/>
</dbReference>
<feature type="domain" description="C2H2-type" evidence="13">
    <location>
        <begin position="272"/>
        <end position="299"/>
    </location>
</feature>
<feature type="domain" description="C2H2-type" evidence="13">
    <location>
        <begin position="300"/>
        <end position="327"/>
    </location>
</feature>
<proteinExistence type="inferred from homology"/>
<evidence type="ECO:0000256" key="8">
    <source>
        <dbReference type="ARBA" id="ARBA00023125"/>
    </source>
</evidence>
<evidence type="ECO:0000256" key="11">
    <source>
        <dbReference type="PROSITE-ProRule" id="PRU00042"/>
    </source>
</evidence>
<keyword evidence="10" id="KW-0539">Nucleus</keyword>
<dbReference type="InterPro" id="IPR013087">
    <property type="entry name" value="Znf_C2H2_type"/>
</dbReference>
<evidence type="ECO:0000256" key="3">
    <source>
        <dbReference type="ARBA" id="ARBA00022723"/>
    </source>
</evidence>
<evidence type="ECO:0000256" key="10">
    <source>
        <dbReference type="ARBA" id="ARBA00023242"/>
    </source>
</evidence>
<feature type="domain" description="C2H2-type" evidence="13">
    <location>
        <begin position="328"/>
        <end position="355"/>
    </location>
</feature>
<dbReference type="Proteomes" id="UP000265140">
    <property type="component" value="Chromosome 15"/>
</dbReference>
<feature type="region of interest" description="Disordered" evidence="12">
    <location>
        <begin position="75"/>
        <end position="118"/>
    </location>
</feature>
<reference evidence="14 15" key="1">
    <citation type="submission" date="2020-02" db="EMBL/GenBank/DDBJ databases">
        <title>Esox lucius (northern pike) genome, fEsoLuc1, primary haplotype.</title>
        <authorList>
            <person name="Myers G."/>
            <person name="Karagic N."/>
            <person name="Meyer A."/>
            <person name="Pippel M."/>
            <person name="Reichard M."/>
            <person name="Winkler S."/>
            <person name="Tracey A."/>
            <person name="Sims Y."/>
            <person name="Howe K."/>
            <person name="Rhie A."/>
            <person name="Formenti G."/>
            <person name="Durbin R."/>
            <person name="Fedrigo O."/>
            <person name="Jarvis E.D."/>
        </authorList>
    </citation>
    <scope>NUCLEOTIDE SEQUENCE [LARGE SCALE GENOMIC DNA]</scope>
</reference>
<feature type="domain" description="C2H2-type" evidence="13">
    <location>
        <begin position="356"/>
        <end position="383"/>
    </location>
</feature>